<dbReference type="InterPro" id="IPR017441">
    <property type="entry name" value="Protein_kinase_ATP_BS"/>
</dbReference>
<evidence type="ECO:0000256" key="1">
    <source>
        <dbReference type="ARBA" id="ARBA00022527"/>
    </source>
</evidence>
<gene>
    <name evidence="8" type="primary">g7457</name>
    <name evidence="8" type="ORF">EsDP_00007457</name>
</gene>
<dbReference type="InterPro" id="IPR011009">
    <property type="entry name" value="Kinase-like_dom_sf"/>
</dbReference>
<dbReference type="Proteomes" id="UP001562357">
    <property type="component" value="Unassembled WGS sequence"/>
</dbReference>
<keyword evidence="2" id="KW-0808">Transferase</keyword>
<dbReference type="PANTHER" id="PTHR45646">
    <property type="entry name" value="SERINE/THREONINE-PROTEIN KINASE DOA-RELATED"/>
    <property type="match status" value="1"/>
</dbReference>
<dbReference type="InterPro" id="IPR000719">
    <property type="entry name" value="Prot_kinase_dom"/>
</dbReference>
<evidence type="ECO:0000256" key="2">
    <source>
        <dbReference type="ARBA" id="ARBA00022679"/>
    </source>
</evidence>
<dbReference type="SMART" id="SM00220">
    <property type="entry name" value="S_TKc"/>
    <property type="match status" value="1"/>
</dbReference>
<feature type="domain" description="Protein kinase" evidence="7">
    <location>
        <begin position="48"/>
        <end position="417"/>
    </location>
</feature>
<evidence type="ECO:0000256" key="5">
    <source>
        <dbReference type="ARBA" id="ARBA00022840"/>
    </source>
</evidence>
<dbReference type="EMBL" id="BAAFGZ010000991">
    <property type="protein sequence ID" value="GAB0139244.1"/>
    <property type="molecule type" value="Genomic_DNA"/>
</dbReference>
<evidence type="ECO:0000313" key="9">
    <source>
        <dbReference type="Proteomes" id="UP001562357"/>
    </source>
</evidence>
<dbReference type="PROSITE" id="PS50011">
    <property type="entry name" value="PROTEIN_KINASE_DOM"/>
    <property type="match status" value="1"/>
</dbReference>
<name>A0ABQ0D0K4_9HYPO</name>
<dbReference type="Gene3D" id="3.30.200.20">
    <property type="entry name" value="Phosphorylase Kinase, domain 1"/>
    <property type="match status" value="1"/>
</dbReference>
<evidence type="ECO:0000259" key="7">
    <source>
        <dbReference type="PROSITE" id="PS50011"/>
    </source>
</evidence>
<dbReference type="InterPro" id="IPR051175">
    <property type="entry name" value="CLK_kinases"/>
</dbReference>
<keyword evidence="1" id="KW-0723">Serine/threonine-protein kinase</keyword>
<reference evidence="9" key="1">
    <citation type="submission" date="2024-06" db="EMBL/GenBank/DDBJ databases">
        <title>Draft Genome Sequences of Epichloe bromicola Strains Isolated from Elymus ciliaris.</title>
        <authorList>
            <consortium name="Epichloe bromicola genome sequencing consortium"/>
            <person name="Miura A."/>
            <person name="Imano S."/>
            <person name="Ashida A."/>
            <person name="Sato I."/>
            <person name="Chiba S."/>
            <person name="Tanaka A."/>
            <person name="Camagna M."/>
            <person name="Takemoto D."/>
        </authorList>
    </citation>
    <scope>NUCLEOTIDE SEQUENCE [LARGE SCALE GENOMIC DNA]</scope>
    <source>
        <strain evidence="9">DP</strain>
    </source>
</reference>
<comment type="caution">
    <text evidence="8">The sequence shown here is derived from an EMBL/GenBank/DDBJ whole genome shotgun (WGS) entry which is preliminary data.</text>
</comment>
<evidence type="ECO:0000313" key="8">
    <source>
        <dbReference type="EMBL" id="GAB0139244.1"/>
    </source>
</evidence>
<keyword evidence="3 6" id="KW-0547">Nucleotide-binding</keyword>
<keyword evidence="5 6" id="KW-0067">ATP-binding</keyword>
<dbReference type="PROSITE" id="PS00107">
    <property type="entry name" value="PROTEIN_KINASE_ATP"/>
    <property type="match status" value="1"/>
</dbReference>
<evidence type="ECO:0000256" key="3">
    <source>
        <dbReference type="ARBA" id="ARBA00022741"/>
    </source>
</evidence>
<sequence>MDSSDGGTTSDCDSDVCFHAIDEAEPIYRYGPGGYHTVAIGDRLGDHYRILDKLGYGSYSTVWLARDERLQRLVAVKICTADASPREYEILSLLNHISDSDNSTVQRGMIPKLHNMFRIHGPHGTHICLVTDALRCSLALAKRRAHYSPFMLPVARAIAAQLILTITYLHHKGIIHGDLHLGNVLFKLPPEFHFWSDKELLEQCGEPELEPVRTFDDKPIPPGVPLVAALPMRFPRETIRKMPLSEAHVVIADFGESYHPSQESRLVCCTPVHCRPPESKFEPTKPKSFPSDIWTLACALWATLSHGELFETFFPTEDSTTWLQVEALGKLPDEWWGAWDARSRYYTEQGELMEPDGPVWTLDYKFEKGIQESRKRFKMETMDLAEKVALLAMLRPMLAYQPEQRCNIDEVLGSEWMTRYAMPDYEEMRLCK</sequence>
<dbReference type="SUPFAM" id="SSF56112">
    <property type="entry name" value="Protein kinase-like (PK-like)"/>
    <property type="match status" value="1"/>
</dbReference>
<dbReference type="PANTHER" id="PTHR45646:SF11">
    <property type="entry name" value="SERINE_THREONINE-PROTEIN KINASE DOA"/>
    <property type="match status" value="1"/>
</dbReference>
<evidence type="ECO:0000256" key="6">
    <source>
        <dbReference type="PROSITE-ProRule" id="PRU10141"/>
    </source>
</evidence>
<organism evidence="8 9">
    <name type="scientific">Epichloe bromicola</name>
    <dbReference type="NCBI Taxonomy" id="79588"/>
    <lineage>
        <taxon>Eukaryota</taxon>
        <taxon>Fungi</taxon>
        <taxon>Dikarya</taxon>
        <taxon>Ascomycota</taxon>
        <taxon>Pezizomycotina</taxon>
        <taxon>Sordariomycetes</taxon>
        <taxon>Hypocreomycetidae</taxon>
        <taxon>Hypocreales</taxon>
        <taxon>Clavicipitaceae</taxon>
        <taxon>Epichloe</taxon>
    </lineage>
</organism>
<keyword evidence="4" id="KW-0418">Kinase</keyword>
<protein>
    <recommendedName>
        <fullName evidence="7">Protein kinase domain-containing protein</fullName>
    </recommendedName>
</protein>
<keyword evidence="9" id="KW-1185">Reference proteome</keyword>
<feature type="binding site" evidence="6">
    <location>
        <position position="77"/>
    </location>
    <ligand>
        <name>ATP</name>
        <dbReference type="ChEBI" id="CHEBI:30616"/>
    </ligand>
</feature>
<dbReference type="Gene3D" id="1.10.510.10">
    <property type="entry name" value="Transferase(Phosphotransferase) domain 1"/>
    <property type="match status" value="1"/>
</dbReference>
<dbReference type="Pfam" id="PF00069">
    <property type="entry name" value="Pkinase"/>
    <property type="match status" value="1"/>
</dbReference>
<accession>A0ABQ0D0K4</accession>
<evidence type="ECO:0000256" key="4">
    <source>
        <dbReference type="ARBA" id="ARBA00022777"/>
    </source>
</evidence>
<proteinExistence type="predicted"/>